<dbReference type="AlphaFoldDB" id="A0A8B7NFS3"/>
<feature type="region of interest" description="Disordered" evidence="4">
    <location>
        <begin position="735"/>
        <end position="769"/>
    </location>
</feature>
<keyword evidence="1" id="KW-0540">Nuclease</keyword>
<dbReference type="PANTHER" id="PTHR23240:SF8">
    <property type="entry name" value="PROTEIN ARTEMIS"/>
    <property type="match status" value="1"/>
</dbReference>
<dbReference type="KEGG" id="hazt:108669600"/>
<gene>
    <name evidence="6" type="primary">LOC108669600</name>
</gene>
<dbReference type="Gene3D" id="3.40.50.12650">
    <property type="match status" value="1"/>
</dbReference>
<dbReference type="InterPro" id="IPR036866">
    <property type="entry name" value="RibonucZ/Hydroxyglut_hydro"/>
</dbReference>
<feature type="region of interest" description="Disordered" evidence="4">
    <location>
        <begin position="592"/>
        <end position="625"/>
    </location>
</feature>
<feature type="compositionally biased region" description="Low complexity" evidence="4">
    <location>
        <begin position="449"/>
        <end position="463"/>
    </location>
</feature>
<evidence type="ECO:0000256" key="4">
    <source>
        <dbReference type="SAM" id="MobiDB-lite"/>
    </source>
</evidence>
<name>A0A8B7NFS3_HYAAZ</name>
<feature type="region of interest" description="Disordered" evidence="4">
    <location>
        <begin position="383"/>
        <end position="507"/>
    </location>
</feature>
<evidence type="ECO:0000313" key="5">
    <source>
        <dbReference type="Proteomes" id="UP000694843"/>
    </source>
</evidence>
<protein>
    <submittedName>
        <fullName evidence="6">Protein artemis</fullName>
    </submittedName>
</protein>
<dbReference type="GeneID" id="108669600"/>
<reference evidence="6" key="1">
    <citation type="submission" date="2025-08" db="UniProtKB">
        <authorList>
            <consortium name="RefSeq"/>
        </authorList>
    </citation>
    <scope>IDENTIFICATION</scope>
    <source>
        <tissue evidence="6">Whole organism</tissue>
    </source>
</reference>
<dbReference type="GO" id="GO:0003684">
    <property type="term" value="F:damaged DNA binding"/>
    <property type="evidence" value="ECO:0007669"/>
    <property type="project" value="TreeGrafter"/>
</dbReference>
<dbReference type="Gene3D" id="3.60.15.10">
    <property type="entry name" value="Ribonuclease Z/Hydroxyacylglutathione hydrolase-like"/>
    <property type="match status" value="1"/>
</dbReference>
<feature type="compositionally biased region" description="Polar residues" evidence="4">
    <location>
        <begin position="431"/>
        <end position="442"/>
    </location>
</feature>
<dbReference type="GO" id="GO:0000723">
    <property type="term" value="P:telomere maintenance"/>
    <property type="evidence" value="ECO:0007669"/>
    <property type="project" value="TreeGrafter"/>
</dbReference>
<feature type="compositionally biased region" description="Polar residues" evidence="4">
    <location>
        <begin position="464"/>
        <end position="473"/>
    </location>
</feature>
<dbReference type="Proteomes" id="UP000694843">
    <property type="component" value="Unplaced"/>
</dbReference>
<keyword evidence="2" id="KW-0378">Hydrolase</keyword>
<evidence type="ECO:0000256" key="2">
    <source>
        <dbReference type="ARBA" id="ARBA00022801"/>
    </source>
</evidence>
<keyword evidence="3" id="KW-0269">Exonuclease</keyword>
<feature type="compositionally biased region" description="Basic and acidic residues" evidence="4">
    <location>
        <begin position="489"/>
        <end position="499"/>
    </location>
</feature>
<dbReference type="RefSeq" id="XP_018012467.1">
    <property type="nucleotide sequence ID" value="XM_018156978.2"/>
</dbReference>
<dbReference type="OrthoDB" id="262529at2759"/>
<keyword evidence="5" id="KW-1185">Reference proteome</keyword>
<dbReference type="PANTHER" id="PTHR23240">
    <property type="entry name" value="DNA CROSS-LINK REPAIR PROTEIN PSO2/SNM1-RELATED"/>
    <property type="match status" value="1"/>
</dbReference>
<proteinExistence type="predicted"/>
<dbReference type="GO" id="GO:0006303">
    <property type="term" value="P:double-strand break repair via nonhomologous end joining"/>
    <property type="evidence" value="ECO:0007669"/>
    <property type="project" value="TreeGrafter"/>
</dbReference>
<dbReference type="GO" id="GO:0036297">
    <property type="term" value="P:interstrand cross-link repair"/>
    <property type="evidence" value="ECO:0007669"/>
    <property type="project" value="TreeGrafter"/>
</dbReference>
<dbReference type="SUPFAM" id="SSF56281">
    <property type="entry name" value="Metallo-hydrolase/oxidoreductase"/>
    <property type="match status" value="1"/>
</dbReference>
<evidence type="ECO:0000313" key="6">
    <source>
        <dbReference type="RefSeq" id="XP_018012467.1"/>
    </source>
</evidence>
<evidence type="ECO:0000256" key="3">
    <source>
        <dbReference type="ARBA" id="ARBA00022839"/>
    </source>
</evidence>
<accession>A0A8B7NFS3</accession>
<organism evidence="5 6">
    <name type="scientific">Hyalella azteca</name>
    <name type="common">Amphipod</name>
    <dbReference type="NCBI Taxonomy" id="294128"/>
    <lineage>
        <taxon>Eukaryota</taxon>
        <taxon>Metazoa</taxon>
        <taxon>Ecdysozoa</taxon>
        <taxon>Arthropoda</taxon>
        <taxon>Crustacea</taxon>
        <taxon>Multicrustacea</taxon>
        <taxon>Malacostraca</taxon>
        <taxon>Eumalacostraca</taxon>
        <taxon>Peracarida</taxon>
        <taxon>Amphipoda</taxon>
        <taxon>Senticaudata</taxon>
        <taxon>Talitrida</taxon>
        <taxon>Talitroidea</taxon>
        <taxon>Hyalellidae</taxon>
        <taxon>Hyalella</taxon>
    </lineage>
</organism>
<evidence type="ECO:0000256" key="1">
    <source>
        <dbReference type="ARBA" id="ARBA00022722"/>
    </source>
</evidence>
<sequence>MSSFSGKVKEYPHISVDRFDGRNLASTAYFLSHAHSDHMVGLSSPQFLDHLESNQGVYLYCSFITARFLQASIRHRPLSSYLRPLPPDEPVKISVPTVANEPPHSLTVTLIPAGHCPGSVMLLLEGRGGTVLYTGDFRLAVGESNQLRALHNADGSVKTLHSLHIDTTFCHRRVLSFPSRQDSAQVIGDLVEEWLAQGNNHLIHLLCPAKYGYEFVYRSLHERFNMRIHVNRWTYRMYDTVPEIQDSLTTDATETWIHACDWRMDENSLSSNIFEICQVSEGGTFCRVLLSMHASCSEVLDMVAYLRPRKVYPNVIPANSSKQEVLSLLHEALSQSGDHYSIEYDGRSAGGGTLPPLFKKLANSYQSDVGSSESDAGLGAFKRQLDDPSMSSASKRRRHSDSGNMTQDVLLLALPTPRGNMKGSLSLEGEPQQSSSCANSVPSIAGDDPSSSSLESPASYPSSVQPSKGSPSDRSVDGSPTIGNCSGHRKTEWAPRDDSQDSETNSVFGDELDESSMFRCPSKVSNCSGLTNLSSEQTNLVSAARDALHHERSASEGGSLPCSVLRDASVPEDDKACRRRRLWYRHHHFSTPVSEDAGNHTSNGGDHALTGRHHHRLSLRSSSLPDPLTIPLGPLDCSLPRPPHSPLTLHPPPIPCHSPPLPLITVSSPTASDSSHDSHSKNDYLATHEVETNVSNPNLVVQNGSTAELNGLETHAGVSIRPSVIQSAVTSPLCKPNRSEGMISTPVSPYQASPPPGTEHYQLSPPPCARSSCLKTARRTASDRLEVVSLEEQHQL</sequence>
<dbReference type="GO" id="GO:0035312">
    <property type="term" value="F:5'-3' DNA exonuclease activity"/>
    <property type="evidence" value="ECO:0007669"/>
    <property type="project" value="TreeGrafter"/>
</dbReference>